<dbReference type="AlphaFoldDB" id="A0A858BUY1"/>
<dbReference type="GO" id="GO:0032259">
    <property type="term" value="P:methylation"/>
    <property type="evidence" value="ECO:0007669"/>
    <property type="project" value="UniProtKB-KW"/>
</dbReference>
<evidence type="ECO:0000259" key="6">
    <source>
        <dbReference type="Pfam" id="PF01555"/>
    </source>
</evidence>
<dbReference type="InterPro" id="IPR002052">
    <property type="entry name" value="DNA_methylase_N6_adenine_CS"/>
</dbReference>
<name>A0A858BUY1_9FIRM</name>
<dbReference type="PRINTS" id="PR00506">
    <property type="entry name" value="D21N6MTFRASE"/>
</dbReference>
<evidence type="ECO:0000313" key="7">
    <source>
        <dbReference type="EMBL" id="QIB69192.1"/>
    </source>
</evidence>
<dbReference type="InterPro" id="IPR002941">
    <property type="entry name" value="DNA_methylase_N4/N6"/>
</dbReference>
<proteinExistence type="inferred from homology"/>
<dbReference type="InterPro" id="IPR002295">
    <property type="entry name" value="N4/N6-MTase_EcoPI_Mod-like"/>
</dbReference>
<sequence length="440" mass="51338">MSLIYKLTEIIEVCRKEHQDFLEDLEAEKNAVFKLRQLYGRPRPEENLLAWGDNLHFMKYLLEKGYGEKLQLIYADPPFFSKADYKAQVKIYADGGIQPLKLAQPAYTDTWSQGLEDYLRMLTSRLFLMRDLLAPEGCIWLHLDWHVVHYVKILMDEIFGMDNFVNEIIWQYKSGGSSKRHFARKHDTLLFYGKSPHYYFAAQQEKSYNRGLKPYRFKGVEEFEDDIGWHTLVNMKDVWQLDMVGRTASERTGYATQKPELLLERILTSCSRKGDLCADFFGGSGTLAATAHKLERRWVTCDTGKNAVAAITKRLLQREAHFRVLQEQDREEELGRVEFCLQRDENRCQVEISRYHLQEEAIQLFGEEDQALIRQVLRRDSLSLLDCWSVDFQYDGQVHRPQQVFLREKDSLKCQAEGPPGGRIHLCVTDVFGHVSSQTL</sequence>
<gene>
    <name evidence="7" type="ORF">Ami103574_07585</name>
</gene>
<dbReference type="GO" id="GO:0009307">
    <property type="term" value="P:DNA restriction-modification system"/>
    <property type="evidence" value="ECO:0007669"/>
    <property type="project" value="UniProtKB-KW"/>
</dbReference>
<dbReference type="KEGG" id="abut:Ami103574_07585"/>
<organism evidence="7 8">
    <name type="scientific">Aminipila butyrica</name>
    <dbReference type="NCBI Taxonomy" id="433296"/>
    <lineage>
        <taxon>Bacteria</taxon>
        <taxon>Bacillati</taxon>
        <taxon>Bacillota</taxon>
        <taxon>Clostridia</taxon>
        <taxon>Peptostreptococcales</taxon>
        <taxon>Anaerovoracaceae</taxon>
        <taxon>Aminipila</taxon>
    </lineage>
</organism>
<comment type="similarity">
    <text evidence="1">Belongs to the N(4)/N(6)-methyltransferase family.</text>
</comment>
<evidence type="ECO:0000256" key="5">
    <source>
        <dbReference type="ARBA" id="ARBA00022747"/>
    </source>
</evidence>
<dbReference type="PROSITE" id="PS00092">
    <property type="entry name" value="N6_MTASE"/>
    <property type="match status" value="1"/>
</dbReference>
<keyword evidence="8" id="KW-1185">Reference proteome</keyword>
<keyword evidence="5" id="KW-0680">Restriction system</keyword>
<evidence type="ECO:0000256" key="4">
    <source>
        <dbReference type="ARBA" id="ARBA00022691"/>
    </source>
</evidence>
<dbReference type="InterPro" id="IPR029063">
    <property type="entry name" value="SAM-dependent_MTases_sf"/>
</dbReference>
<dbReference type="GO" id="GO:0003677">
    <property type="term" value="F:DNA binding"/>
    <property type="evidence" value="ECO:0007669"/>
    <property type="project" value="InterPro"/>
</dbReference>
<keyword evidence="3 7" id="KW-0808">Transferase</keyword>
<keyword evidence="4" id="KW-0949">S-adenosyl-L-methionine</keyword>
<evidence type="ECO:0000256" key="3">
    <source>
        <dbReference type="ARBA" id="ARBA00022679"/>
    </source>
</evidence>
<evidence type="ECO:0000313" key="8">
    <source>
        <dbReference type="Proteomes" id="UP000466848"/>
    </source>
</evidence>
<dbReference type="EMBL" id="CP048649">
    <property type="protein sequence ID" value="QIB69192.1"/>
    <property type="molecule type" value="Genomic_DNA"/>
</dbReference>
<dbReference type="SUPFAM" id="SSF53335">
    <property type="entry name" value="S-adenosyl-L-methionine-dependent methyltransferases"/>
    <property type="match status" value="1"/>
</dbReference>
<dbReference type="Gene3D" id="3.40.50.150">
    <property type="entry name" value="Vaccinia Virus protein VP39"/>
    <property type="match status" value="1"/>
</dbReference>
<accession>A0A858BUY1</accession>
<dbReference type="GO" id="GO:0008170">
    <property type="term" value="F:N-methyltransferase activity"/>
    <property type="evidence" value="ECO:0007669"/>
    <property type="project" value="InterPro"/>
</dbReference>
<evidence type="ECO:0000256" key="1">
    <source>
        <dbReference type="ARBA" id="ARBA00006594"/>
    </source>
</evidence>
<dbReference type="RefSeq" id="WP_163066230.1">
    <property type="nucleotide sequence ID" value="NZ_CP048649.1"/>
</dbReference>
<reference evidence="7 8" key="1">
    <citation type="submission" date="2020-02" db="EMBL/GenBank/DDBJ databases">
        <authorList>
            <person name="Kim Y.B."/>
            <person name="Roh S.W."/>
        </authorList>
    </citation>
    <scope>NUCLEOTIDE SEQUENCE [LARGE SCALE GENOMIC DNA]</scope>
    <source>
        <strain evidence="7 8">DSM 103574</strain>
    </source>
</reference>
<dbReference type="Proteomes" id="UP000466848">
    <property type="component" value="Chromosome"/>
</dbReference>
<keyword evidence="2 7" id="KW-0489">Methyltransferase</keyword>
<feature type="domain" description="DNA methylase N-4/N-6" evidence="6">
    <location>
        <begin position="71"/>
        <end position="312"/>
    </location>
</feature>
<evidence type="ECO:0000256" key="2">
    <source>
        <dbReference type="ARBA" id="ARBA00022603"/>
    </source>
</evidence>
<dbReference type="REBASE" id="379474">
    <property type="entry name" value="M.Abu103574ORF7585P"/>
</dbReference>
<protein>
    <submittedName>
        <fullName evidence="7">Site-specific DNA-methyltransferase</fullName>
    </submittedName>
</protein>
<dbReference type="Pfam" id="PF01555">
    <property type="entry name" value="N6_N4_Mtase"/>
    <property type="match status" value="1"/>
</dbReference>